<evidence type="ECO:0000313" key="3">
    <source>
        <dbReference type="EMBL" id="PJZ74691.1"/>
    </source>
</evidence>
<evidence type="ECO:0008006" key="6">
    <source>
        <dbReference type="Google" id="ProtNLM"/>
    </source>
</evidence>
<feature type="transmembrane region" description="Helical" evidence="1">
    <location>
        <begin position="247"/>
        <end position="268"/>
    </location>
</feature>
<keyword evidence="4" id="KW-1185">Reference proteome</keyword>
<feature type="transmembrane region" description="Helical" evidence="1">
    <location>
        <begin position="106"/>
        <end position="126"/>
    </location>
</feature>
<accession>A0A2M9ZRU4</accession>
<feature type="transmembrane region" description="Helical" evidence="1">
    <location>
        <begin position="400"/>
        <end position="418"/>
    </location>
</feature>
<feature type="transmembrane region" description="Helical" evidence="1">
    <location>
        <begin position="133"/>
        <end position="149"/>
    </location>
</feature>
<evidence type="ECO:0000313" key="2">
    <source>
        <dbReference type="EMBL" id="PJZ71158.1"/>
    </source>
</evidence>
<sequence>MEKFRVSRSIYLILGALLIAQGVFLSTVWWNLVEKFREYCPNKEFLTWDPDLRWIVTLNLADSIRRIDVLEILRIIFDSPTWPVFRNVLEVPFVYFFGTSGQVPGYITSGIFLIQLLLLPVCIFCLVDGKRNIKFILSVFLYPVVWGSLLQNPGFMLYTFTGMLEVQGALLYLLSLTFFLLWQGRTTVSKRVVWLGAISSFLLFQTKYPYGYLFLITSLSLILLESSKETILELFKKWIQFLNRSPLYFKVLFLLAIFSFLASFLLPLKGKGPGLLRYVSCWMLFAVFIIFFKAKKDEIVYQKLSEFWKFWIAPVVFWVLLHPDRFLSSQSTISHVQSEGIGYGVGRESGFIFYTVYIKEFLNNSHYNAMAAFLIFAIWIFGIVELLFRRIRGEEISQGQRILFLCGASYTILTVFTPNHQVRHVYHLYPSLLVGIGLVLWRGVHGFSQRKIVVPITSLLFVGLLSTTAGYFLWNRNSVWSRTNLCFSGVAKEVYEFPNKAERKLRQITVPGRMYVFWNLLPDHSYNKPDLDLAAYRAGYENKALIQEKRKSDRINWEQSVGSPMPWILAALNCQEIESRICIPEEKENCHRELAKGLRLIEFKNGCIGIWESPFYSTPKNQ</sequence>
<evidence type="ECO:0000256" key="1">
    <source>
        <dbReference type="SAM" id="Phobius"/>
    </source>
</evidence>
<dbReference type="OrthoDB" id="343588at2"/>
<reference evidence="4 5" key="1">
    <citation type="submission" date="2017-07" db="EMBL/GenBank/DDBJ databases">
        <title>Leptospira spp. isolated from tropical soils.</title>
        <authorList>
            <person name="Thibeaux R."/>
            <person name="Iraola G."/>
            <person name="Ferres I."/>
            <person name="Bierque E."/>
            <person name="Girault D."/>
            <person name="Soupe-Gilbert M.-E."/>
            <person name="Picardeau M."/>
            <person name="Goarant C."/>
        </authorList>
    </citation>
    <scope>NUCLEOTIDE SEQUENCE [LARGE SCALE GENOMIC DNA]</scope>
    <source>
        <strain evidence="3 5">FH1-B-B1</strain>
        <strain evidence="2 4">FH1-B-C1</strain>
    </source>
</reference>
<name>A0A2M9ZRU4_9LEPT</name>
<dbReference type="EMBL" id="NPDY01000001">
    <property type="protein sequence ID" value="PJZ71158.1"/>
    <property type="molecule type" value="Genomic_DNA"/>
</dbReference>
<evidence type="ECO:0000313" key="4">
    <source>
        <dbReference type="Proteomes" id="UP000231962"/>
    </source>
</evidence>
<feature type="transmembrane region" description="Helical" evidence="1">
    <location>
        <begin position="274"/>
        <end position="292"/>
    </location>
</feature>
<gene>
    <name evidence="2" type="ORF">CH360_01170</name>
    <name evidence="3" type="ORF">CH373_01170</name>
</gene>
<feature type="transmembrane region" description="Helical" evidence="1">
    <location>
        <begin position="424"/>
        <end position="441"/>
    </location>
</feature>
<keyword evidence="1" id="KW-0812">Transmembrane</keyword>
<dbReference type="EMBL" id="NPDZ01000001">
    <property type="protein sequence ID" value="PJZ74691.1"/>
    <property type="molecule type" value="Genomic_DNA"/>
</dbReference>
<proteinExistence type="predicted"/>
<evidence type="ECO:0000313" key="5">
    <source>
        <dbReference type="Proteomes" id="UP000231990"/>
    </source>
</evidence>
<dbReference type="RefSeq" id="WP_100712100.1">
    <property type="nucleotide sequence ID" value="NZ_NPDY01000001.1"/>
</dbReference>
<organism evidence="3 5">
    <name type="scientific">Leptospira perolatii</name>
    <dbReference type="NCBI Taxonomy" id="2023191"/>
    <lineage>
        <taxon>Bacteria</taxon>
        <taxon>Pseudomonadati</taxon>
        <taxon>Spirochaetota</taxon>
        <taxon>Spirochaetia</taxon>
        <taxon>Leptospirales</taxon>
        <taxon>Leptospiraceae</taxon>
        <taxon>Leptospira</taxon>
    </lineage>
</organism>
<feature type="transmembrane region" description="Helical" evidence="1">
    <location>
        <begin position="12"/>
        <end position="32"/>
    </location>
</feature>
<feature type="transmembrane region" description="Helical" evidence="1">
    <location>
        <begin position="453"/>
        <end position="474"/>
    </location>
</feature>
<keyword evidence="1" id="KW-1133">Transmembrane helix</keyword>
<feature type="transmembrane region" description="Helical" evidence="1">
    <location>
        <begin position="304"/>
        <end position="321"/>
    </location>
</feature>
<keyword evidence="1" id="KW-0472">Membrane</keyword>
<dbReference type="Proteomes" id="UP000231990">
    <property type="component" value="Unassembled WGS sequence"/>
</dbReference>
<dbReference type="Proteomes" id="UP000231962">
    <property type="component" value="Unassembled WGS sequence"/>
</dbReference>
<dbReference type="AlphaFoldDB" id="A0A2M9ZRU4"/>
<protein>
    <recommendedName>
        <fullName evidence="6">Glycosyltransferase RgtA/B/C/D-like domain-containing protein</fullName>
    </recommendedName>
</protein>
<feature type="transmembrane region" description="Helical" evidence="1">
    <location>
        <begin position="369"/>
        <end position="388"/>
    </location>
</feature>
<comment type="caution">
    <text evidence="3">The sequence shown here is derived from an EMBL/GenBank/DDBJ whole genome shotgun (WGS) entry which is preliminary data.</text>
</comment>
<feature type="transmembrane region" description="Helical" evidence="1">
    <location>
        <begin position="155"/>
        <end position="181"/>
    </location>
</feature>